<organism evidence="10 11">
    <name type="scientific">Paratrimastix pyriformis</name>
    <dbReference type="NCBI Taxonomy" id="342808"/>
    <lineage>
        <taxon>Eukaryota</taxon>
        <taxon>Metamonada</taxon>
        <taxon>Preaxostyla</taxon>
        <taxon>Paratrimastigidae</taxon>
        <taxon>Paratrimastix</taxon>
    </lineage>
</organism>
<dbReference type="Gene3D" id="3.30.420.10">
    <property type="entry name" value="Ribonuclease H-like superfamily/Ribonuclease H"/>
    <property type="match status" value="1"/>
</dbReference>
<dbReference type="Pfam" id="PF00136">
    <property type="entry name" value="DNA_pol_B"/>
    <property type="match status" value="1"/>
</dbReference>
<dbReference type="PANTHER" id="PTHR10322:SF23">
    <property type="entry name" value="DNA POLYMERASE DELTA CATALYTIC SUBUNIT"/>
    <property type="match status" value="1"/>
</dbReference>
<dbReference type="EC" id="2.7.7.7" evidence="2"/>
<dbReference type="InterPro" id="IPR006172">
    <property type="entry name" value="DNA-dir_DNA_pol_B"/>
</dbReference>
<dbReference type="SMART" id="SM00486">
    <property type="entry name" value="POLBc"/>
    <property type="match status" value="1"/>
</dbReference>
<keyword evidence="6" id="KW-0238">DNA-binding</keyword>
<accession>A0ABQ8U1K7</accession>
<dbReference type="Proteomes" id="UP001141327">
    <property type="component" value="Unassembled WGS sequence"/>
</dbReference>
<dbReference type="SUPFAM" id="SSF56672">
    <property type="entry name" value="DNA/RNA polymerases"/>
    <property type="match status" value="1"/>
</dbReference>
<evidence type="ECO:0000313" key="11">
    <source>
        <dbReference type="Proteomes" id="UP001141327"/>
    </source>
</evidence>
<evidence type="ECO:0000256" key="2">
    <source>
        <dbReference type="ARBA" id="ARBA00012417"/>
    </source>
</evidence>
<gene>
    <name evidence="10" type="ORF">PAPYR_12625</name>
</gene>
<dbReference type="SUPFAM" id="SSF52540">
    <property type="entry name" value="P-loop containing nucleoside triphosphate hydrolases"/>
    <property type="match status" value="1"/>
</dbReference>
<dbReference type="Gene3D" id="1.10.287.690">
    <property type="entry name" value="Helix hairpin bin"/>
    <property type="match status" value="1"/>
</dbReference>
<feature type="domain" description="Replication origin-binding protein" evidence="9">
    <location>
        <begin position="1252"/>
        <end position="1440"/>
    </location>
</feature>
<evidence type="ECO:0000256" key="1">
    <source>
        <dbReference type="ARBA" id="ARBA00005755"/>
    </source>
</evidence>
<dbReference type="InterPro" id="IPR050240">
    <property type="entry name" value="DNA_pol_type-B"/>
</dbReference>
<dbReference type="InterPro" id="IPR006134">
    <property type="entry name" value="DNA-dir_DNA_pol_B_multi_dom"/>
</dbReference>
<keyword evidence="4" id="KW-0548">Nucleotidyltransferase</keyword>
<name>A0ABQ8U1K7_9EUKA</name>
<dbReference type="InterPro" id="IPR027417">
    <property type="entry name" value="P-loop_NTPase"/>
</dbReference>
<evidence type="ECO:0000256" key="3">
    <source>
        <dbReference type="ARBA" id="ARBA00022679"/>
    </source>
</evidence>
<dbReference type="InterPro" id="IPR023211">
    <property type="entry name" value="DNA_pol_palm_dom_sf"/>
</dbReference>
<evidence type="ECO:0000256" key="5">
    <source>
        <dbReference type="ARBA" id="ARBA00022932"/>
    </source>
</evidence>
<dbReference type="PANTHER" id="PTHR10322">
    <property type="entry name" value="DNA POLYMERASE CATALYTIC SUBUNIT"/>
    <property type="match status" value="1"/>
</dbReference>
<sequence>MSVQIAQRFANLVSKLAPEFCEESLAFVGKRLCRVGDLASRVAAVKDEKEYKNMINIIEARYAGWCLEHGTIPAELALAPYTPPPPPQVDTTEEQMGCAVEETDVSQRQVHNEVAKLSAVNASEVMGFPHQYRNALVFANNYYFIHTDGTIELRDKIRFRTELQRDDCFKAEKPRHVLEKAINEFNLHFDAGDIAMIGYDIETYSPNPGVPKPQDQQARVGMICTVYRLGSTTEKHAFIWDARPIDATKIPACVTVHREVTEAGMCCAFISWVREKAAISEVILTGWNASQQAYRSASETRSFEPLGYDYPWIAARCGAVAKEQSAWPYKGCDRATCYSSLFGLHVHMVDMQCWVKSQYRPADAPDNFKLDTVLAAMNLPLKQRHGMSYALMNSIMMDSSFADGDATHCFENIIRYCVYDAEAVLDVAEAHDYMSKLRCFIEATGITLSAYIMYTQASWGMTKLARMAWDLRAYVKLKWNYGQVGEKNGKYKGAINWSEDDYFAYSLCVMFDFAGLYPSIMRAYCISPFSIIGSFPSLDQVFTGQRTPDNTTYVRNATEAEIEEYNKTIEGQANPLRLFREDIINTYTAFAILPNDPFIKTVDYFVNARAEHKKQLKAAKTQHEAKYHDTMQWCFKIMVNSLYGLLGSPYACYMFNEMCAAAVTSAARDAIVRASGIISTYGKRLFIDTDSTAVQLAPEHMPAAANTQHVSLPPTLSLVTKEDVATFNAWSTALQSEINGKLRESYSASRYFPTERLPYISFAFEAAFTRALFAKRKTYCEMKIIPAPNVEPEFSFRGCQFTVQTAYVRDRTLTLLQRLIHLSHEDQVLCLAKFFDGEMRNVKQEPLQYARKQKLQNKDQKAAFLKQNYPEQVRDKEVCLIIRTITTEKKTSAAWAPIDEDHTPRNIDFVEALHTAYTGNISRYFVIWRRIMPKSRTLVEKGGELLDRTELMFRIETCDGRQKMRNAVTDELLDLFLSKRDTRTVHEIIDCDSHKAYFDVECEGTEILPIDSIIRHIEHVMGHDCVTCYSACGPAKQSYHLICNCLVSRSMNKIVAGYLKDNCGFDCIDDGVYTQGHTMRCFTQDKIVKTAAGLVMDGRVVRLESDPNCEQVTLDQILTSLITYTVNVPAFDSQVLNFSDRLIDVEPIIYQAQASEFPKALTDYLTEKFGDFKVQEANKGRVRIVPSKPYMCELCNRTHAKDGGWISQSSSQFIFHCSRCHDDDNTANFKLNARLTYHQKLQQHSDACPAFQADHRADEYITCNPTDRLTCIKARMGSGKTQNLARILTVEQPQCSAVMISVRRTLAFDYMKRYTSPNSLPFESYLDLTTRQISIHQHPRLIIQVDSLGRLDVNDFGSSVSGKRCIEYLVLDEIESLLNQVKSTNDTKIVQTLCELMTHAEHVVAMDGLLQDSTVKLLEAMMSSYGPRQQVHATRINFNKDMPAYDVKFVQATFRESKDNRGLTFLTESIMKLLQQEKRVACFISGRNIMESIRQYVQTALPNINVVTFSGKDNEMHKKGDEYVSHFAQKREIISNDVGKYLVDSDTRLFMYTSTITAGVDINVNHFDTFIHLINSNMSPIETAQAIFRVRRYRMHEGLIVYQHSKNDIKTQTLEQILSLGNTTEHAFFNGRCDWTIPQQVLAMLDARNNELMSNSLPFVVQALKQHNYNLSFAEMNTPQMDAVELWRPDMSGKIIELLGWTKDAEGRWQRAAEHWVPTPDEAMQLGKKNNTAYLMTVRDPLFEEKNAWCEMAKDLGLSIEAGLGVIPSDVIIYHHKETRSMYHKMIKAQGESGTISRGVELLRHAHDKCTRAETITTLPVVMQRPDIDVQLKKVEAAVKEQGKTERAVANAGLQTRGAASIVPQIDRSVVLAIVKEVIDTARAHDTTLVFSKDEAFQSESATAVQAVLEAHKDELKATHIVSNFDASKCHEIVYNLMNNAGHPIAKWASSQKQSAHLLKPASKASTSPSPAPYVLELLSMPPVSAHVPP</sequence>
<evidence type="ECO:0000256" key="7">
    <source>
        <dbReference type="ARBA" id="ARBA00049244"/>
    </source>
</evidence>
<dbReference type="Gene3D" id="3.90.1600.10">
    <property type="entry name" value="Palm domain of DNA polymerase"/>
    <property type="match status" value="1"/>
</dbReference>
<dbReference type="SUPFAM" id="SSF53098">
    <property type="entry name" value="Ribonuclease H-like"/>
    <property type="match status" value="1"/>
</dbReference>
<evidence type="ECO:0000259" key="8">
    <source>
        <dbReference type="Pfam" id="PF00136"/>
    </source>
</evidence>
<proteinExistence type="inferred from homology"/>
<dbReference type="InterPro" id="IPR003450">
    <property type="entry name" value="Replication_origin-bd"/>
</dbReference>
<feature type="domain" description="DNA-directed DNA polymerase family B multifunctional" evidence="8">
    <location>
        <begin position="489"/>
        <end position="685"/>
    </location>
</feature>
<dbReference type="InterPro" id="IPR036397">
    <property type="entry name" value="RNaseH_sf"/>
</dbReference>
<keyword evidence="3" id="KW-0808">Transferase</keyword>
<evidence type="ECO:0000259" key="9">
    <source>
        <dbReference type="Pfam" id="PF02399"/>
    </source>
</evidence>
<reference evidence="10" key="1">
    <citation type="journal article" date="2022" name="bioRxiv">
        <title>Genomics of Preaxostyla Flagellates Illuminates Evolutionary Transitions and the Path Towards Mitochondrial Loss.</title>
        <authorList>
            <person name="Novak L.V.F."/>
            <person name="Treitli S.C."/>
            <person name="Pyrih J."/>
            <person name="Halakuc P."/>
            <person name="Pipaliya S.V."/>
            <person name="Vacek V."/>
            <person name="Brzon O."/>
            <person name="Soukal P."/>
            <person name="Eme L."/>
            <person name="Dacks J.B."/>
            <person name="Karnkowska A."/>
            <person name="Elias M."/>
            <person name="Hampl V."/>
        </authorList>
    </citation>
    <scope>NUCLEOTIDE SEQUENCE</scope>
    <source>
        <strain evidence="10">RCP-MX</strain>
    </source>
</reference>
<comment type="similarity">
    <text evidence="1">Belongs to the DNA polymerase type-B family.</text>
</comment>
<comment type="catalytic activity">
    <reaction evidence="7">
        <text>DNA(n) + a 2'-deoxyribonucleoside 5'-triphosphate = DNA(n+1) + diphosphate</text>
        <dbReference type="Rhea" id="RHEA:22508"/>
        <dbReference type="Rhea" id="RHEA-COMP:17339"/>
        <dbReference type="Rhea" id="RHEA-COMP:17340"/>
        <dbReference type="ChEBI" id="CHEBI:33019"/>
        <dbReference type="ChEBI" id="CHEBI:61560"/>
        <dbReference type="ChEBI" id="CHEBI:173112"/>
        <dbReference type="EC" id="2.7.7.7"/>
    </reaction>
</comment>
<evidence type="ECO:0000256" key="6">
    <source>
        <dbReference type="ARBA" id="ARBA00023125"/>
    </source>
</evidence>
<dbReference type="InterPro" id="IPR012337">
    <property type="entry name" value="RNaseH-like_sf"/>
</dbReference>
<keyword evidence="5" id="KW-0239">DNA-directed DNA polymerase</keyword>
<evidence type="ECO:0000313" key="10">
    <source>
        <dbReference type="EMBL" id="KAJ4453029.1"/>
    </source>
</evidence>
<keyword evidence="11" id="KW-1185">Reference proteome</keyword>
<dbReference type="EMBL" id="JAPMOS010000327">
    <property type="protein sequence ID" value="KAJ4453029.1"/>
    <property type="molecule type" value="Genomic_DNA"/>
</dbReference>
<dbReference type="Pfam" id="PF02399">
    <property type="entry name" value="Herpes_ori_bp"/>
    <property type="match status" value="1"/>
</dbReference>
<dbReference type="InterPro" id="IPR043502">
    <property type="entry name" value="DNA/RNA_pol_sf"/>
</dbReference>
<comment type="caution">
    <text evidence="10">The sequence shown here is derived from an EMBL/GenBank/DDBJ whole genome shotgun (WGS) entry which is preliminary data.</text>
</comment>
<evidence type="ECO:0000256" key="4">
    <source>
        <dbReference type="ARBA" id="ARBA00022695"/>
    </source>
</evidence>
<protein>
    <recommendedName>
        <fullName evidence="2">DNA-directed DNA polymerase</fullName>
        <ecNumber evidence="2">2.7.7.7</ecNumber>
    </recommendedName>
</protein>